<reference evidence="1 2" key="1">
    <citation type="submission" date="2018-08" db="EMBL/GenBank/DDBJ databases">
        <title>Genome sequencing of Agrobacterium vitis strain ICMP 10754.</title>
        <authorList>
            <person name="Visnovsky S.B."/>
            <person name="Pitman A.R."/>
        </authorList>
    </citation>
    <scope>NUCLEOTIDE SEQUENCE [LARGE SCALE GENOMIC DNA]</scope>
    <source>
        <strain evidence="1 2">ICMP 10754</strain>
    </source>
</reference>
<evidence type="ECO:0000313" key="1">
    <source>
        <dbReference type="EMBL" id="KAA3521883.1"/>
    </source>
</evidence>
<protein>
    <recommendedName>
        <fullName evidence="3">Transposase</fullName>
    </recommendedName>
</protein>
<dbReference type="Proteomes" id="UP000436911">
    <property type="component" value="Unassembled WGS sequence"/>
</dbReference>
<name>A0A368NWC2_AGRVI</name>
<proteinExistence type="predicted"/>
<dbReference type="AlphaFoldDB" id="A0A368NWC2"/>
<evidence type="ECO:0008006" key="3">
    <source>
        <dbReference type="Google" id="ProtNLM"/>
    </source>
</evidence>
<dbReference type="EMBL" id="QUSG01000021">
    <property type="protein sequence ID" value="KAA3521883.1"/>
    <property type="molecule type" value="Genomic_DNA"/>
</dbReference>
<organism evidence="1 2">
    <name type="scientific">Agrobacterium vitis</name>
    <name type="common">Rhizobium vitis</name>
    <dbReference type="NCBI Taxonomy" id="373"/>
    <lineage>
        <taxon>Bacteria</taxon>
        <taxon>Pseudomonadati</taxon>
        <taxon>Pseudomonadota</taxon>
        <taxon>Alphaproteobacteria</taxon>
        <taxon>Hyphomicrobiales</taxon>
        <taxon>Rhizobiaceae</taxon>
        <taxon>Rhizobium/Agrobacterium group</taxon>
        <taxon>Agrobacterium</taxon>
    </lineage>
</organism>
<sequence>MNQRLTVLGILNVDPTYRLDPNPIEMMFAKLMIFVRKAEDRTAETIWRRLAQLFTALTPPYERVKNYLRRAVFGSK</sequence>
<evidence type="ECO:0000313" key="2">
    <source>
        <dbReference type="Proteomes" id="UP000436911"/>
    </source>
</evidence>
<gene>
    <name evidence="1" type="ORF">DXT89_23255</name>
</gene>
<accession>A0A368NWC2</accession>
<comment type="caution">
    <text evidence="1">The sequence shown here is derived from an EMBL/GenBank/DDBJ whole genome shotgun (WGS) entry which is preliminary data.</text>
</comment>